<evidence type="ECO:0000313" key="1">
    <source>
        <dbReference type="EMBL" id="CAE7580375.1"/>
    </source>
</evidence>
<reference evidence="1" key="1">
    <citation type="submission" date="2021-02" db="EMBL/GenBank/DDBJ databases">
        <authorList>
            <person name="Dougan E. K."/>
            <person name="Rhodes N."/>
            <person name="Thang M."/>
            <person name="Chan C."/>
        </authorList>
    </citation>
    <scope>NUCLEOTIDE SEQUENCE</scope>
</reference>
<dbReference type="Proteomes" id="UP000604046">
    <property type="component" value="Unassembled WGS sequence"/>
</dbReference>
<name>A0A812UVA3_9DINO</name>
<organism evidence="1 2">
    <name type="scientific">Symbiodinium natans</name>
    <dbReference type="NCBI Taxonomy" id="878477"/>
    <lineage>
        <taxon>Eukaryota</taxon>
        <taxon>Sar</taxon>
        <taxon>Alveolata</taxon>
        <taxon>Dinophyceae</taxon>
        <taxon>Suessiales</taxon>
        <taxon>Symbiodiniaceae</taxon>
        <taxon>Symbiodinium</taxon>
    </lineage>
</organism>
<sequence length="133" mass="14393">MSETRGDRGLNALLTHLTGVPNAHERRGLTTAARRSFSAVLRCARCLQAAKFTALAARSAPGQHITTILRAKQSALVAECVLITDSKTPRRCSITGKWLADPASQVEEGRAVEGLERELPSDKLVRTLFGRAN</sequence>
<gene>
    <name evidence="1" type="ORF">SNAT2548_LOCUS33111</name>
</gene>
<comment type="caution">
    <text evidence="1">The sequence shown here is derived from an EMBL/GenBank/DDBJ whole genome shotgun (WGS) entry which is preliminary data.</text>
</comment>
<dbReference type="AlphaFoldDB" id="A0A812UVA3"/>
<proteinExistence type="predicted"/>
<keyword evidence="2" id="KW-1185">Reference proteome</keyword>
<dbReference type="EMBL" id="CAJNDS010002741">
    <property type="protein sequence ID" value="CAE7580375.1"/>
    <property type="molecule type" value="Genomic_DNA"/>
</dbReference>
<accession>A0A812UVA3</accession>
<protein>
    <submittedName>
        <fullName evidence="1">Uncharacterized protein</fullName>
    </submittedName>
</protein>
<evidence type="ECO:0000313" key="2">
    <source>
        <dbReference type="Proteomes" id="UP000604046"/>
    </source>
</evidence>